<keyword evidence="4" id="KW-0812">Transmembrane</keyword>
<dbReference type="GO" id="GO:0005829">
    <property type="term" value="C:cytosol"/>
    <property type="evidence" value="ECO:0007669"/>
    <property type="project" value="TreeGrafter"/>
</dbReference>
<dbReference type="EMBL" id="DVOS01000052">
    <property type="protein sequence ID" value="HIV23469.1"/>
    <property type="molecule type" value="Genomic_DNA"/>
</dbReference>
<organism evidence="6 7">
    <name type="scientific">Candidatus Merdiplasma excrementigallinarum</name>
    <dbReference type="NCBI Taxonomy" id="2840864"/>
    <lineage>
        <taxon>Bacteria</taxon>
        <taxon>Bacillati</taxon>
        <taxon>Bacillota</taxon>
        <taxon>Clostridia</taxon>
        <taxon>Lachnospirales</taxon>
        <taxon>Lachnospiraceae</taxon>
        <taxon>Lachnospiraceae incertae sedis</taxon>
        <taxon>Candidatus Merdiplasma</taxon>
    </lineage>
</organism>
<feature type="transmembrane region" description="Helical" evidence="4">
    <location>
        <begin position="6"/>
        <end position="28"/>
    </location>
</feature>
<keyword evidence="2" id="KW-0067">ATP-binding</keyword>
<evidence type="ECO:0000313" key="6">
    <source>
        <dbReference type="EMBL" id="HIV23469.1"/>
    </source>
</evidence>
<dbReference type="SMART" id="SM00534">
    <property type="entry name" value="MUTSac"/>
    <property type="match status" value="1"/>
</dbReference>
<evidence type="ECO:0000256" key="1">
    <source>
        <dbReference type="ARBA" id="ARBA00022741"/>
    </source>
</evidence>
<dbReference type="GO" id="GO:0006298">
    <property type="term" value="P:mismatch repair"/>
    <property type="evidence" value="ECO:0007669"/>
    <property type="project" value="InterPro"/>
</dbReference>
<evidence type="ECO:0000256" key="3">
    <source>
        <dbReference type="ARBA" id="ARBA00023125"/>
    </source>
</evidence>
<protein>
    <recommendedName>
        <fullName evidence="5">DNA mismatch repair proteins mutS family domain-containing protein</fullName>
    </recommendedName>
</protein>
<evidence type="ECO:0000256" key="4">
    <source>
        <dbReference type="SAM" id="Phobius"/>
    </source>
</evidence>
<dbReference type="PANTHER" id="PTHR11361:SF152">
    <property type="entry name" value="DNA MISMATCH REPAIR PROTEIN"/>
    <property type="match status" value="1"/>
</dbReference>
<reference evidence="6" key="2">
    <citation type="journal article" date="2021" name="PeerJ">
        <title>Extensive microbial diversity within the chicken gut microbiome revealed by metagenomics and culture.</title>
        <authorList>
            <person name="Gilroy R."/>
            <person name="Ravi A."/>
            <person name="Getino M."/>
            <person name="Pursley I."/>
            <person name="Horton D.L."/>
            <person name="Alikhan N.F."/>
            <person name="Baker D."/>
            <person name="Gharbi K."/>
            <person name="Hall N."/>
            <person name="Watson M."/>
            <person name="Adriaenssens E.M."/>
            <person name="Foster-Nyarko E."/>
            <person name="Jarju S."/>
            <person name="Secka A."/>
            <person name="Antonio M."/>
            <person name="Oren A."/>
            <person name="Chaudhuri R.R."/>
            <person name="La Ragione R."/>
            <person name="Hildebrand F."/>
            <person name="Pallen M.J."/>
        </authorList>
    </citation>
    <scope>NUCLEOTIDE SEQUENCE</scope>
    <source>
        <strain evidence="6">ChiBcec6-7307</strain>
    </source>
</reference>
<keyword evidence="1" id="KW-0547">Nucleotide-binding</keyword>
<comment type="caution">
    <text evidence="6">The sequence shown here is derived from an EMBL/GenBank/DDBJ whole genome shotgun (WGS) entry which is preliminary data.</text>
</comment>
<gene>
    <name evidence="6" type="ORF">IAC80_05970</name>
</gene>
<sequence length="572" mass="65580">MKGELSSILGIGGILIAALILFGMYIVYHRRKNRRQLMNRIRQDWGSWPAREYSYEELAAIAGYWENRKQDRFQIDSITWNDLDMDRIFMLANHTGSYIGEGYLYDLLHTPSFSREDLDRRETLTAYFAEHESEREQVQYLFWKTGKPGRQPVFDAVYNLADVNPGSNLHHFMMGGLFLASIASLFVKPTVGILFLIAAMFATMMDYYNKKRPIERYIMSCQFLLKTLDLADEFGKLQAPVLKEYQDRVREARGAFGKLRRNSFFLMTGARMDSDPLAAVIMYVNSCFHIDLIQFATVVRELKRHIREFEILVDQMGQVETAIAIGSFRACMKDWCLPELVSEGSAFLETEQLYHPLIEKPVKNSIRARRGVLLTGSNASGKSTFLKTVALNAILAQTLHTCLADSWKGSAFRVYSSMALRDDLESQESYYIVEIKSLKRILDQIGAKDRGDVLCFVDEVLRGTNTVERIAASSQVLRYMTGPGVMCFAATHDVELTHILEDFYDNYHFQEEVEDQDIRFDYRLYPGRAGSRNAIKLLQIMGYDEQVVDRAETAARHFLKTGEWQKQEGGAG</sequence>
<reference evidence="6" key="1">
    <citation type="submission" date="2020-10" db="EMBL/GenBank/DDBJ databases">
        <authorList>
            <person name="Gilroy R."/>
        </authorList>
    </citation>
    <scope>NUCLEOTIDE SEQUENCE</scope>
    <source>
        <strain evidence="6">ChiBcec6-7307</strain>
    </source>
</reference>
<evidence type="ECO:0000259" key="5">
    <source>
        <dbReference type="SMART" id="SM00534"/>
    </source>
</evidence>
<accession>A0A9D1T885</accession>
<dbReference type="Gene3D" id="3.40.50.300">
    <property type="entry name" value="P-loop containing nucleotide triphosphate hydrolases"/>
    <property type="match status" value="1"/>
</dbReference>
<keyword evidence="4" id="KW-0472">Membrane</keyword>
<keyword evidence="3" id="KW-0238">DNA-binding</keyword>
<keyword evidence="4" id="KW-1133">Transmembrane helix</keyword>
<dbReference type="GO" id="GO:0140664">
    <property type="term" value="F:ATP-dependent DNA damage sensor activity"/>
    <property type="evidence" value="ECO:0007669"/>
    <property type="project" value="InterPro"/>
</dbReference>
<dbReference type="Proteomes" id="UP000886889">
    <property type="component" value="Unassembled WGS sequence"/>
</dbReference>
<evidence type="ECO:0000313" key="7">
    <source>
        <dbReference type="Proteomes" id="UP000886889"/>
    </source>
</evidence>
<dbReference type="InterPro" id="IPR000432">
    <property type="entry name" value="DNA_mismatch_repair_MutS_C"/>
</dbReference>
<dbReference type="GO" id="GO:0030983">
    <property type="term" value="F:mismatched DNA binding"/>
    <property type="evidence" value="ECO:0007669"/>
    <property type="project" value="InterPro"/>
</dbReference>
<feature type="domain" description="DNA mismatch repair proteins mutS family" evidence="5">
    <location>
        <begin position="369"/>
        <end position="556"/>
    </location>
</feature>
<dbReference type="SUPFAM" id="SSF52540">
    <property type="entry name" value="P-loop containing nucleoside triphosphate hydrolases"/>
    <property type="match status" value="1"/>
</dbReference>
<dbReference type="InterPro" id="IPR027417">
    <property type="entry name" value="P-loop_NTPase"/>
</dbReference>
<dbReference type="GO" id="GO:0005524">
    <property type="term" value="F:ATP binding"/>
    <property type="evidence" value="ECO:0007669"/>
    <property type="project" value="UniProtKB-KW"/>
</dbReference>
<dbReference type="Pfam" id="PF00488">
    <property type="entry name" value="MutS_V"/>
    <property type="match status" value="1"/>
</dbReference>
<dbReference type="InterPro" id="IPR045076">
    <property type="entry name" value="MutS"/>
</dbReference>
<dbReference type="AlphaFoldDB" id="A0A9D1T885"/>
<name>A0A9D1T885_9FIRM</name>
<evidence type="ECO:0000256" key="2">
    <source>
        <dbReference type="ARBA" id="ARBA00022840"/>
    </source>
</evidence>
<proteinExistence type="predicted"/>
<dbReference type="PANTHER" id="PTHR11361">
    <property type="entry name" value="DNA MISMATCH REPAIR PROTEIN MUTS FAMILY MEMBER"/>
    <property type="match status" value="1"/>
</dbReference>